<proteinExistence type="predicted"/>
<protein>
    <submittedName>
        <fullName evidence="2">Uncharacterized protein</fullName>
    </submittedName>
</protein>
<feature type="compositionally biased region" description="Basic and acidic residues" evidence="1">
    <location>
        <begin position="149"/>
        <end position="163"/>
    </location>
</feature>
<evidence type="ECO:0000313" key="2">
    <source>
        <dbReference type="EMBL" id="KZV46071.1"/>
    </source>
</evidence>
<reference evidence="2 3" key="1">
    <citation type="journal article" date="2015" name="Proc. Natl. Acad. Sci. U.S.A.">
        <title>The resurrection genome of Boea hygrometrica: A blueprint for survival of dehydration.</title>
        <authorList>
            <person name="Xiao L."/>
            <person name="Yang G."/>
            <person name="Zhang L."/>
            <person name="Yang X."/>
            <person name="Zhao S."/>
            <person name="Ji Z."/>
            <person name="Zhou Q."/>
            <person name="Hu M."/>
            <person name="Wang Y."/>
            <person name="Chen M."/>
            <person name="Xu Y."/>
            <person name="Jin H."/>
            <person name="Xiao X."/>
            <person name="Hu G."/>
            <person name="Bao F."/>
            <person name="Hu Y."/>
            <person name="Wan P."/>
            <person name="Li L."/>
            <person name="Deng X."/>
            <person name="Kuang T."/>
            <person name="Xiang C."/>
            <person name="Zhu J.K."/>
            <person name="Oliver M.J."/>
            <person name="He Y."/>
        </authorList>
    </citation>
    <scope>NUCLEOTIDE SEQUENCE [LARGE SCALE GENOMIC DNA]</scope>
    <source>
        <strain evidence="3">cv. XS01</strain>
    </source>
</reference>
<dbReference type="EMBL" id="KQ995719">
    <property type="protein sequence ID" value="KZV46071.1"/>
    <property type="molecule type" value="Genomic_DNA"/>
</dbReference>
<name>A0A2Z7CG72_9LAMI</name>
<gene>
    <name evidence="2" type="ORF">F511_29841</name>
</gene>
<accession>A0A2Z7CG72</accession>
<keyword evidence="3" id="KW-1185">Reference proteome</keyword>
<feature type="region of interest" description="Disordered" evidence="1">
    <location>
        <begin position="127"/>
        <end position="169"/>
    </location>
</feature>
<organism evidence="2 3">
    <name type="scientific">Dorcoceras hygrometricum</name>
    <dbReference type="NCBI Taxonomy" id="472368"/>
    <lineage>
        <taxon>Eukaryota</taxon>
        <taxon>Viridiplantae</taxon>
        <taxon>Streptophyta</taxon>
        <taxon>Embryophyta</taxon>
        <taxon>Tracheophyta</taxon>
        <taxon>Spermatophyta</taxon>
        <taxon>Magnoliopsida</taxon>
        <taxon>eudicotyledons</taxon>
        <taxon>Gunneridae</taxon>
        <taxon>Pentapetalae</taxon>
        <taxon>asterids</taxon>
        <taxon>lamiids</taxon>
        <taxon>Lamiales</taxon>
        <taxon>Gesneriaceae</taxon>
        <taxon>Didymocarpoideae</taxon>
        <taxon>Trichosporeae</taxon>
        <taxon>Loxocarpinae</taxon>
        <taxon>Dorcoceras</taxon>
    </lineage>
</organism>
<evidence type="ECO:0000313" key="3">
    <source>
        <dbReference type="Proteomes" id="UP000250235"/>
    </source>
</evidence>
<feature type="compositionally biased region" description="Low complexity" evidence="1">
    <location>
        <begin position="129"/>
        <end position="145"/>
    </location>
</feature>
<dbReference type="Proteomes" id="UP000250235">
    <property type="component" value="Unassembled WGS sequence"/>
</dbReference>
<dbReference type="AlphaFoldDB" id="A0A2Z7CG72"/>
<evidence type="ECO:0000256" key="1">
    <source>
        <dbReference type="SAM" id="MobiDB-lite"/>
    </source>
</evidence>
<sequence>MKIVEEFAKVEDLLLPWEETEKVNELLQRRELIWYKMIEQHMRTIVTEHWKEFNKDKPSANQDLMSIRLLETELENTRRSVSLFQSKSGLPITFPERSTDRAASLEITPGISWQEYKAQLVQLTISTSAEQPAQGEEQQAQTEEPQVFEIEHQAQEQPAEDKTTAMIEQ</sequence>